<name>A0A6J4P4J6_9BACT</name>
<dbReference type="EMBL" id="CADCUQ010000436">
    <property type="protein sequence ID" value="CAA9404506.1"/>
    <property type="molecule type" value="Genomic_DNA"/>
</dbReference>
<dbReference type="Pfam" id="PF01738">
    <property type="entry name" value="DLH"/>
    <property type="match status" value="1"/>
</dbReference>
<organism evidence="3">
    <name type="scientific">uncultured Phycisphaerae bacterium</name>
    <dbReference type="NCBI Taxonomy" id="904963"/>
    <lineage>
        <taxon>Bacteria</taxon>
        <taxon>Pseudomonadati</taxon>
        <taxon>Planctomycetota</taxon>
        <taxon>Phycisphaerae</taxon>
        <taxon>environmental samples</taxon>
    </lineage>
</organism>
<dbReference type="PANTHER" id="PTHR46623">
    <property type="entry name" value="CARBOXYMETHYLENEBUTENOLIDASE-RELATED"/>
    <property type="match status" value="1"/>
</dbReference>
<dbReference type="GO" id="GO:0016787">
    <property type="term" value="F:hydrolase activity"/>
    <property type="evidence" value="ECO:0007669"/>
    <property type="project" value="UniProtKB-KW"/>
</dbReference>
<feature type="signal peptide" evidence="1">
    <location>
        <begin position="1"/>
        <end position="22"/>
    </location>
</feature>
<feature type="domain" description="Dienelactone hydrolase" evidence="2">
    <location>
        <begin position="61"/>
        <end position="277"/>
    </location>
</feature>
<dbReference type="InterPro" id="IPR051049">
    <property type="entry name" value="Dienelactone_hydrolase-like"/>
</dbReference>
<dbReference type="PANTHER" id="PTHR46623:SF6">
    <property type="entry name" value="ALPHA_BETA-HYDROLASES SUPERFAMILY PROTEIN"/>
    <property type="match status" value="1"/>
</dbReference>
<evidence type="ECO:0000256" key="1">
    <source>
        <dbReference type="SAM" id="SignalP"/>
    </source>
</evidence>
<accession>A0A6J4P4J6</accession>
<evidence type="ECO:0000313" key="3">
    <source>
        <dbReference type="EMBL" id="CAA9404506.1"/>
    </source>
</evidence>
<dbReference type="InterPro" id="IPR002925">
    <property type="entry name" value="Dienelactn_hydro"/>
</dbReference>
<protein>
    <submittedName>
        <fullName evidence="3">Dienelactone hydrolase family protein</fullName>
    </submittedName>
</protein>
<gene>
    <name evidence="3" type="ORF">AVDCRST_MAG64-1922</name>
</gene>
<dbReference type="AlphaFoldDB" id="A0A6J4P4J6"/>
<keyword evidence="1" id="KW-0732">Signal</keyword>
<sequence length="279" mass="29480">MNTIAKFFTTLLVVAVAANARAQEKPALPPGEADAKARIEKSPRHGEYADIKGPGVTTPLRSYVVYPERKEKAPVVIVIHEIFGLSDWVKSVADQLAADGFIAVAPDMLSGMGPKGGGTESVASGDDVKMLVRGLKPDDVVAKLDAVRAYGMKLPASNGKTATIGFCWGGAQSFAYAAARPELHAAVVYYGTSPSDAAAFEKIKAPVLGCYGSDDARVNATIDPAKDAMKKAGKTYVPNIYDGAGHGFLRQQDGKDGANLKAAEQAWPATVKFIREHCE</sequence>
<evidence type="ECO:0000259" key="2">
    <source>
        <dbReference type="Pfam" id="PF01738"/>
    </source>
</evidence>
<feature type="chain" id="PRO_5026677348" evidence="1">
    <location>
        <begin position="23"/>
        <end position="279"/>
    </location>
</feature>
<dbReference type="Gene3D" id="3.40.50.1820">
    <property type="entry name" value="alpha/beta hydrolase"/>
    <property type="match status" value="1"/>
</dbReference>
<dbReference type="SUPFAM" id="SSF53474">
    <property type="entry name" value="alpha/beta-Hydrolases"/>
    <property type="match status" value="1"/>
</dbReference>
<reference evidence="3" key="1">
    <citation type="submission" date="2020-02" db="EMBL/GenBank/DDBJ databases">
        <authorList>
            <person name="Meier V. D."/>
        </authorList>
    </citation>
    <scope>NUCLEOTIDE SEQUENCE</scope>
    <source>
        <strain evidence="3">AVDCRST_MAG64</strain>
    </source>
</reference>
<keyword evidence="3" id="KW-0378">Hydrolase</keyword>
<proteinExistence type="predicted"/>
<dbReference type="InterPro" id="IPR029058">
    <property type="entry name" value="AB_hydrolase_fold"/>
</dbReference>